<sequence length="71" mass="8030">MANSRSSSRVLVPVRKAFCRAGEAGASAVRLTVCPGGRWRYSLVLPRILMTASKPIFRVKYLFRSFWKHST</sequence>
<organism evidence="1 2">
    <name type="scientific">Liparis tanakae</name>
    <name type="common">Tanaka's snailfish</name>
    <dbReference type="NCBI Taxonomy" id="230148"/>
    <lineage>
        <taxon>Eukaryota</taxon>
        <taxon>Metazoa</taxon>
        <taxon>Chordata</taxon>
        <taxon>Craniata</taxon>
        <taxon>Vertebrata</taxon>
        <taxon>Euteleostomi</taxon>
        <taxon>Actinopterygii</taxon>
        <taxon>Neopterygii</taxon>
        <taxon>Teleostei</taxon>
        <taxon>Neoteleostei</taxon>
        <taxon>Acanthomorphata</taxon>
        <taxon>Eupercaria</taxon>
        <taxon>Perciformes</taxon>
        <taxon>Cottioidei</taxon>
        <taxon>Cottales</taxon>
        <taxon>Liparidae</taxon>
        <taxon>Liparis</taxon>
    </lineage>
</organism>
<accession>A0A4Z2FDY3</accession>
<name>A0A4Z2FDY3_9TELE</name>
<dbReference type="EMBL" id="SRLO01001279">
    <property type="protein sequence ID" value="TNN39446.1"/>
    <property type="molecule type" value="Genomic_DNA"/>
</dbReference>
<comment type="caution">
    <text evidence="1">The sequence shown here is derived from an EMBL/GenBank/DDBJ whole genome shotgun (WGS) entry which is preliminary data.</text>
</comment>
<evidence type="ECO:0000313" key="2">
    <source>
        <dbReference type="Proteomes" id="UP000314294"/>
    </source>
</evidence>
<proteinExistence type="predicted"/>
<keyword evidence="2" id="KW-1185">Reference proteome</keyword>
<dbReference type="Proteomes" id="UP000314294">
    <property type="component" value="Unassembled WGS sequence"/>
</dbReference>
<reference evidence="1 2" key="1">
    <citation type="submission" date="2019-03" db="EMBL/GenBank/DDBJ databases">
        <title>First draft genome of Liparis tanakae, snailfish: a comprehensive survey of snailfish specific genes.</title>
        <authorList>
            <person name="Kim W."/>
            <person name="Song I."/>
            <person name="Jeong J.-H."/>
            <person name="Kim D."/>
            <person name="Kim S."/>
            <person name="Ryu S."/>
            <person name="Song J.Y."/>
            <person name="Lee S.K."/>
        </authorList>
    </citation>
    <scope>NUCLEOTIDE SEQUENCE [LARGE SCALE GENOMIC DNA]</scope>
    <source>
        <tissue evidence="1">Muscle</tissue>
    </source>
</reference>
<dbReference type="AlphaFoldDB" id="A0A4Z2FDY3"/>
<protein>
    <submittedName>
        <fullName evidence="1">Uncharacterized protein</fullName>
    </submittedName>
</protein>
<gene>
    <name evidence="1" type="ORF">EYF80_050391</name>
</gene>
<evidence type="ECO:0000313" key="1">
    <source>
        <dbReference type="EMBL" id="TNN39446.1"/>
    </source>
</evidence>